<feature type="binding site" evidence="1">
    <location>
        <position position="175"/>
    </location>
    <ligand>
        <name>Zn(2+)</name>
        <dbReference type="ChEBI" id="CHEBI:29105"/>
    </ligand>
</feature>
<organism evidence="2 4">
    <name type="scientific">Latilactobacillus curvatus</name>
    <name type="common">Lactobacillus curvatus</name>
    <dbReference type="NCBI Taxonomy" id="28038"/>
    <lineage>
        <taxon>Bacteria</taxon>
        <taxon>Bacillati</taxon>
        <taxon>Bacillota</taxon>
        <taxon>Bacilli</taxon>
        <taxon>Lactobacillales</taxon>
        <taxon>Lactobacillaceae</taxon>
        <taxon>Latilactobacillus</taxon>
    </lineage>
</organism>
<dbReference type="Pfam" id="PF03352">
    <property type="entry name" value="Adenine_glyco"/>
    <property type="match status" value="1"/>
</dbReference>
<reference evidence="3 5" key="2">
    <citation type="submission" date="2021-05" db="EMBL/GenBank/DDBJ databases">
        <title>Complete Genome Sequence of Latilactobacillus sp. Strain WDN19, a High D-Aspartate-producing Lactic Acid Bacterium Isolated from a Japanese Pickle.</title>
        <authorList>
            <person name="Kajitani K."/>
            <person name="Takahashi S."/>
        </authorList>
    </citation>
    <scope>NUCLEOTIDE SEQUENCE [LARGE SCALE GENOMIC DNA]</scope>
    <source>
        <strain evidence="3 5">WDN19</strain>
    </source>
</reference>
<dbReference type="PANTHER" id="PTHR30037:SF4">
    <property type="entry name" value="DNA-3-METHYLADENINE GLYCOSYLASE I"/>
    <property type="match status" value="1"/>
</dbReference>
<reference evidence="2 4" key="1">
    <citation type="submission" date="2018-07" db="EMBL/GenBank/DDBJ databases">
        <title>Lactobacillus curvatus genome sequence.</title>
        <authorList>
            <person name="Prechtl R."/>
        </authorList>
    </citation>
    <scope>NUCLEOTIDE SEQUENCE [LARGE SCALE GENOMIC DNA]</scope>
    <source>
        <strain evidence="2 4">TMW 1.1928</strain>
    </source>
</reference>
<keyword evidence="1" id="KW-0479">Metal-binding</keyword>
<dbReference type="SUPFAM" id="SSF48150">
    <property type="entry name" value="DNA-glycosylase"/>
    <property type="match status" value="1"/>
</dbReference>
<evidence type="ECO:0000313" key="5">
    <source>
        <dbReference type="Proteomes" id="UP000825100"/>
    </source>
</evidence>
<evidence type="ECO:0000256" key="1">
    <source>
        <dbReference type="PIRSR" id="PIRSR605019-1"/>
    </source>
</evidence>
<keyword evidence="5" id="KW-1185">Reference proteome</keyword>
<dbReference type="Gene3D" id="1.10.340.30">
    <property type="entry name" value="Hypothetical protein, domain 2"/>
    <property type="match status" value="1"/>
</dbReference>
<dbReference type="PANTHER" id="PTHR30037">
    <property type="entry name" value="DNA-3-METHYLADENINE GLYCOSYLASE 1"/>
    <property type="match status" value="1"/>
</dbReference>
<proteinExistence type="predicted"/>
<dbReference type="RefSeq" id="WP_039098414.1">
    <property type="nucleotide sequence ID" value="NZ_AP024685.1"/>
</dbReference>
<evidence type="ECO:0000313" key="4">
    <source>
        <dbReference type="Proteomes" id="UP000257607"/>
    </source>
</evidence>
<name>A0A0B2XKY9_LATCU</name>
<dbReference type="Proteomes" id="UP000257607">
    <property type="component" value="Chromosome"/>
</dbReference>
<dbReference type="InterPro" id="IPR011257">
    <property type="entry name" value="DNA_glycosylase"/>
</dbReference>
<dbReference type="Proteomes" id="UP000825100">
    <property type="component" value="Chromosome"/>
</dbReference>
<evidence type="ECO:0000313" key="2">
    <source>
        <dbReference type="EMBL" id="AXN34894.1"/>
    </source>
</evidence>
<gene>
    <name evidence="3" type="primary">tag</name>
    <name evidence="2" type="ORF">DT351_00215</name>
    <name evidence="3" type="ORF">LTWDN19_12390</name>
</gene>
<accession>A0A0B2XKY9</accession>
<dbReference type="GO" id="GO:0006284">
    <property type="term" value="P:base-excision repair"/>
    <property type="evidence" value="ECO:0007669"/>
    <property type="project" value="InterPro"/>
</dbReference>
<dbReference type="InterPro" id="IPR052891">
    <property type="entry name" value="DNA-3mA_glycosylase"/>
</dbReference>
<evidence type="ECO:0000313" key="3">
    <source>
        <dbReference type="EMBL" id="BCX30672.1"/>
    </source>
</evidence>
<dbReference type="EMBL" id="AP024685">
    <property type="protein sequence ID" value="BCX30672.1"/>
    <property type="molecule type" value="Genomic_DNA"/>
</dbReference>
<dbReference type="OrthoDB" id="9807664at2"/>
<dbReference type="GO" id="GO:0046872">
    <property type="term" value="F:metal ion binding"/>
    <property type="evidence" value="ECO:0007669"/>
    <property type="project" value="UniProtKB-KW"/>
</dbReference>
<sequence>MTKADWMYDSPELLAYYQTEWGKPEHDDQRLFELLCMELYQAGLSWRTVLNKRAAFRTAFKDYEIAKVAQMTPTEIEQLLTNPAIIRNRAKLNATVNNAQAVLALQKSAGSFDQYLWGFVDGQPIVNRPRTWADVPAKSELSIQISKDLKRRGFQFVGPVVIYSFLQGAGVIDDHLMSQ</sequence>
<dbReference type="GeneID" id="49611346"/>
<dbReference type="KEGG" id="lcv:FBA2_00310"/>
<dbReference type="STRING" id="28038.BCY75_00815"/>
<protein>
    <submittedName>
        <fullName evidence="2">DNA-3-methyladenine glycosylase I</fullName>
    </submittedName>
</protein>
<keyword evidence="1" id="KW-0862">Zinc</keyword>
<dbReference type="AlphaFoldDB" id="A0A0B2XKY9"/>
<dbReference type="GO" id="GO:0008725">
    <property type="term" value="F:DNA-3-methyladenine glycosylase activity"/>
    <property type="evidence" value="ECO:0007669"/>
    <property type="project" value="InterPro"/>
</dbReference>
<dbReference type="EMBL" id="CP031003">
    <property type="protein sequence ID" value="AXN34894.1"/>
    <property type="molecule type" value="Genomic_DNA"/>
</dbReference>
<dbReference type="InterPro" id="IPR005019">
    <property type="entry name" value="Adenine_glyco"/>
</dbReference>